<keyword evidence="3" id="KW-1003">Cell membrane</keyword>
<dbReference type="GO" id="GO:0005886">
    <property type="term" value="C:plasma membrane"/>
    <property type="evidence" value="ECO:0007669"/>
    <property type="project" value="UniProtKB-SubCell"/>
</dbReference>
<dbReference type="AlphaFoldDB" id="A0A231V0D9"/>
<dbReference type="Gene3D" id="1.10.3720.10">
    <property type="entry name" value="MetI-like"/>
    <property type="match status" value="2"/>
</dbReference>
<dbReference type="GO" id="GO:0055085">
    <property type="term" value="P:transmembrane transport"/>
    <property type="evidence" value="ECO:0007669"/>
    <property type="project" value="InterPro"/>
</dbReference>
<dbReference type="EMBL" id="NBYO01000001">
    <property type="protein sequence ID" value="OXT01574.1"/>
    <property type="molecule type" value="Genomic_DNA"/>
</dbReference>
<dbReference type="FunFam" id="1.10.3720.10:FF:000088">
    <property type="entry name" value="Iron(III) ABC transporter, permease protein"/>
    <property type="match status" value="1"/>
</dbReference>
<keyword evidence="10" id="KW-1185">Reference proteome</keyword>
<name>A0A231V0D9_9HYPH</name>
<dbReference type="SUPFAM" id="SSF161098">
    <property type="entry name" value="MetI-like"/>
    <property type="match status" value="2"/>
</dbReference>
<feature type="transmembrane region" description="Helical" evidence="7">
    <location>
        <begin position="204"/>
        <end position="226"/>
    </location>
</feature>
<feature type="transmembrane region" description="Helical" evidence="7">
    <location>
        <begin position="430"/>
        <end position="452"/>
    </location>
</feature>
<dbReference type="InterPro" id="IPR035906">
    <property type="entry name" value="MetI-like_sf"/>
</dbReference>
<keyword evidence="5 7" id="KW-1133">Transmembrane helix</keyword>
<evidence type="ECO:0000313" key="9">
    <source>
        <dbReference type="EMBL" id="OXT01574.1"/>
    </source>
</evidence>
<feature type="transmembrane region" description="Helical" evidence="7">
    <location>
        <begin position="257"/>
        <end position="277"/>
    </location>
</feature>
<evidence type="ECO:0000313" key="10">
    <source>
        <dbReference type="Proteomes" id="UP000215405"/>
    </source>
</evidence>
<protein>
    <submittedName>
        <fullName evidence="9">Iron ABC transporter permease</fullName>
    </submittedName>
</protein>
<comment type="caution">
    <text evidence="9">The sequence shown here is derived from an EMBL/GenBank/DDBJ whole genome shotgun (WGS) entry which is preliminary data.</text>
</comment>
<keyword evidence="4 7" id="KW-0812">Transmembrane</keyword>
<dbReference type="Proteomes" id="UP000215405">
    <property type="component" value="Unassembled WGS sequence"/>
</dbReference>
<evidence type="ECO:0000256" key="7">
    <source>
        <dbReference type="RuleBase" id="RU363032"/>
    </source>
</evidence>
<dbReference type="InterPro" id="IPR000515">
    <property type="entry name" value="MetI-like"/>
</dbReference>
<feature type="transmembrane region" description="Helical" evidence="7">
    <location>
        <begin position="310"/>
        <end position="335"/>
    </location>
</feature>
<gene>
    <name evidence="9" type="ORF">B7H23_00950</name>
</gene>
<evidence type="ECO:0000259" key="8">
    <source>
        <dbReference type="PROSITE" id="PS50928"/>
    </source>
</evidence>
<feature type="transmembrane region" description="Helical" evidence="7">
    <location>
        <begin position="28"/>
        <end position="54"/>
    </location>
</feature>
<dbReference type="RefSeq" id="WP_094075542.1">
    <property type="nucleotide sequence ID" value="NZ_NBYO01000001.1"/>
</dbReference>
<comment type="subcellular location">
    <subcellularLocation>
        <location evidence="1 7">Cell membrane</location>
        <topology evidence="1 7">Multi-pass membrane protein</topology>
    </subcellularLocation>
</comment>
<feature type="domain" description="ABC transmembrane type-1" evidence="8">
    <location>
        <begin position="351"/>
        <end position="557"/>
    </location>
</feature>
<feature type="transmembrane region" description="Helical" evidence="7">
    <location>
        <begin position="106"/>
        <end position="127"/>
    </location>
</feature>
<feature type="transmembrane region" description="Helical" evidence="7">
    <location>
        <begin position="161"/>
        <end position="183"/>
    </location>
</feature>
<dbReference type="PANTHER" id="PTHR30183:SF2">
    <property type="entry name" value="IRON UTILIZATION PROTEIN"/>
    <property type="match status" value="1"/>
</dbReference>
<feature type="domain" description="ABC transmembrane type-1" evidence="8">
    <location>
        <begin position="71"/>
        <end position="276"/>
    </location>
</feature>
<feature type="transmembrane region" description="Helical" evidence="7">
    <location>
        <begin position="355"/>
        <end position="375"/>
    </location>
</feature>
<evidence type="ECO:0000256" key="1">
    <source>
        <dbReference type="ARBA" id="ARBA00004651"/>
    </source>
</evidence>
<comment type="similarity">
    <text evidence="7">Belongs to the binding-protein-dependent transport system permease family.</text>
</comment>
<feature type="transmembrane region" description="Helical" evidence="7">
    <location>
        <begin position="387"/>
        <end position="410"/>
    </location>
</feature>
<feature type="transmembrane region" description="Helical" evidence="7">
    <location>
        <begin position="74"/>
        <end position="99"/>
    </location>
</feature>
<reference evidence="10" key="1">
    <citation type="journal article" date="2017" name="Int. J. Syst. Evol. Microbiol.">
        <title>Notoacmeibacter marinus gen. nov., sp. nov., isolated from the gut of a limpet and proposal of Notoacmeibacteraceae fam. nov. in the order Rhizobiales of the class Alphaproteobacteria.</title>
        <authorList>
            <person name="Huang Z."/>
            <person name="Guo F."/>
            <person name="Lai Q."/>
        </authorList>
    </citation>
    <scope>NUCLEOTIDE SEQUENCE [LARGE SCALE GENOMIC DNA]</scope>
    <source>
        <strain evidence="10">XMTR2A4</strain>
    </source>
</reference>
<dbReference type="Pfam" id="PF00528">
    <property type="entry name" value="BPD_transp_1"/>
    <property type="match status" value="2"/>
</dbReference>
<organism evidence="9 10">
    <name type="scientific">Notoacmeibacter marinus</name>
    <dbReference type="NCBI Taxonomy" id="1876515"/>
    <lineage>
        <taxon>Bacteria</taxon>
        <taxon>Pseudomonadati</taxon>
        <taxon>Pseudomonadota</taxon>
        <taxon>Alphaproteobacteria</taxon>
        <taxon>Hyphomicrobiales</taxon>
        <taxon>Notoacmeibacteraceae</taxon>
        <taxon>Notoacmeibacter</taxon>
    </lineage>
</organism>
<dbReference type="CDD" id="cd06261">
    <property type="entry name" value="TM_PBP2"/>
    <property type="match status" value="2"/>
</dbReference>
<accession>A0A231V0D9</accession>
<evidence type="ECO:0000256" key="6">
    <source>
        <dbReference type="ARBA" id="ARBA00023136"/>
    </source>
</evidence>
<keyword evidence="2 7" id="KW-0813">Transport</keyword>
<feature type="transmembrane region" description="Helical" evidence="7">
    <location>
        <begin position="540"/>
        <end position="561"/>
    </location>
</feature>
<evidence type="ECO:0000256" key="5">
    <source>
        <dbReference type="ARBA" id="ARBA00022989"/>
    </source>
</evidence>
<evidence type="ECO:0000256" key="4">
    <source>
        <dbReference type="ARBA" id="ARBA00022692"/>
    </source>
</evidence>
<feature type="transmembrane region" description="Helical" evidence="7">
    <location>
        <begin position="482"/>
        <end position="503"/>
    </location>
</feature>
<evidence type="ECO:0000256" key="3">
    <source>
        <dbReference type="ARBA" id="ARBA00022475"/>
    </source>
</evidence>
<evidence type="ECO:0000256" key="2">
    <source>
        <dbReference type="ARBA" id="ARBA00022448"/>
    </source>
</evidence>
<keyword evidence="6 7" id="KW-0472">Membrane</keyword>
<sequence length="567" mass="60968">MEAFLSEWRLRIQPRRAQTVRIRSKGPLFTVGVIAALALLPILTVLGIAVFGQTDAAQWRHLTQAVLPNAFGTTLWLLLLVGIGTTLIGVGTAWLIATFEFPGRRLLAWMLVLPIAVPPYLAAYAFAEFLAYTGPVQGALRAVFGWQSARDYWFPDIRSTAGAALVMVVVLYPYLYLAARVIFLMQGRNIADVARTLGASTAKVFGRVMLPTARPAIVAGLALVMMETLNDIGAVEHLGVRTLTFAIYDTWLSRGSLAGAAQLAAVMMMIVFSLVLAENWARRRQIFHGSRATQMMSRPVRQNLPTGPRLMASGLCALPVLLGFGIPLAVLARYALHRPEQFTSPAMMEALGNSMVLGAAVAAITVMLAFVMLAASRLEHSRLLGSLSRLATLGYAMPGTILGLGLLFALTTFDNSLDRFLRANFSLSTGLLLSGSAIAVGYACTARFLALADANLRAGLHKLPPHIDHAARSLGAGAGRSLFRVLLPLLKPALGTAYILVFVDTVKELSATILLRPFGFNTLATHVYENASRGAVEDGAAAALLILVLAMIPVLLLSYALRQDRPV</sequence>
<dbReference type="PANTHER" id="PTHR30183">
    <property type="entry name" value="MOLYBDENUM TRANSPORT SYSTEM PERMEASE PROTEIN MODB"/>
    <property type="match status" value="1"/>
</dbReference>
<dbReference type="PROSITE" id="PS50928">
    <property type="entry name" value="ABC_TM1"/>
    <property type="match status" value="2"/>
</dbReference>
<proteinExistence type="inferred from homology"/>